<dbReference type="Gene3D" id="3.40.50.1820">
    <property type="entry name" value="alpha/beta hydrolase"/>
    <property type="match status" value="1"/>
</dbReference>
<dbReference type="PANTHER" id="PTHR43142:SF1">
    <property type="entry name" value="CARBOXYLIC ESTER HYDROLASE"/>
    <property type="match status" value="1"/>
</dbReference>
<comment type="similarity">
    <text evidence="1 3">Belongs to the type-B carboxylesterase/lipase family.</text>
</comment>
<gene>
    <name evidence="5" type="ORF">Mame_00445</name>
</gene>
<evidence type="ECO:0000256" key="1">
    <source>
        <dbReference type="ARBA" id="ARBA00005964"/>
    </source>
</evidence>
<dbReference type="PROSITE" id="PS00122">
    <property type="entry name" value="CARBOXYLESTERASE_B_1"/>
    <property type="match status" value="1"/>
</dbReference>
<organism evidence="5 6">
    <name type="scientific">Martelella mediterranea DSM 17316</name>
    <dbReference type="NCBI Taxonomy" id="1122214"/>
    <lineage>
        <taxon>Bacteria</taxon>
        <taxon>Pseudomonadati</taxon>
        <taxon>Pseudomonadota</taxon>
        <taxon>Alphaproteobacteria</taxon>
        <taxon>Hyphomicrobiales</taxon>
        <taxon>Aurantimonadaceae</taxon>
        <taxon>Martelella</taxon>
    </lineage>
</organism>
<evidence type="ECO:0000313" key="6">
    <source>
        <dbReference type="Proteomes" id="UP000191135"/>
    </source>
</evidence>
<dbReference type="EC" id="3.1.1.-" evidence="3"/>
<proteinExistence type="inferred from homology"/>
<dbReference type="SUPFAM" id="SSF53474">
    <property type="entry name" value="alpha/beta-Hydrolases"/>
    <property type="match status" value="1"/>
</dbReference>
<dbReference type="KEGG" id="mmed:Mame_00445"/>
<dbReference type="PANTHER" id="PTHR43142">
    <property type="entry name" value="CARBOXYLIC ESTER HYDROLASE"/>
    <property type="match status" value="1"/>
</dbReference>
<protein>
    <recommendedName>
        <fullName evidence="3">Carboxylic ester hydrolase</fullName>
        <ecNumber evidence="3">3.1.1.-</ecNumber>
    </recommendedName>
</protein>
<dbReference type="InterPro" id="IPR002018">
    <property type="entry name" value="CarbesteraseB"/>
</dbReference>
<dbReference type="Pfam" id="PF00135">
    <property type="entry name" value="COesterase"/>
    <property type="match status" value="1"/>
</dbReference>
<evidence type="ECO:0000256" key="2">
    <source>
        <dbReference type="ARBA" id="ARBA00022801"/>
    </source>
</evidence>
<sequence length="481" mass="51379">MSTDRAISAVSRKATYHGLDDGSAARFMNIRYAAPPLGPLRFRPPQGIENEGDIDARQPGFAPPQQLHERPAWAPRGAGFQTGEDCLNLNVWTPAIDGAKRPVIVHAFGGGFQSGAGQGTFHDEPGFVARGDVVLVRPNMRVGAPGFLHLAKAFGPDYATANRGMLDFIAALEWVRDNIAAFGGDPDNVTLAGMSSGAFTISALFGVDGVADLFRRVWVMSGPASRIIDPDTATDMAADFLARAGIAPGDEAALEAIGIDDILRLQGAVLATHLGERNAPGGRTFGIVLDGASLARHPMEGLASGRFKDHGIVAGWTRDEARMWYAMGVMPAVKDRAGVLRTIGLFFPDDAEQRLVMLENERPGAGFSEYEEIFLSRTIYRDPAIAMLAVHRDTGGTGYGYEFRWSPPGENACLGAAHGFDEPFVFDSTDRFPLVRGNGDAPALARSMSGALLSYARNGDPGWPCFGAEAFRQLWGSPDGG</sequence>
<accession>A0A1U9YWL0</accession>
<evidence type="ECO:0000256" key="3">
    <source>
        <dbReference type="RuleBase" id="RU361235"/>
    </source>
</evidence>
<dbReference type="AlphaFoldDB" id="A0A1U9YWL0"/>
<feature type="domain" description="Carboxylesterase type B" evidence="4">
    <location>
        <begin position="23"/>
        <end position="462"/>
    </location>
</feature>
<name>A0A1U9YWL0_9HYPH</name>
<evidence type="ECO:0000313" key="5">
    <source>
        <dbReference type="EMBL" id="AQZ49828.1"/>
    </source>
</evidence>
<dbReference type="eggNOG" id="COG2272">
    <property type="taxonomic scope" value="Bacteria"/>
</dbReference>
<keyword evidence="2 3" id="KW-0378">Hydrolase</keyword>
<dbReference type="RefSeq" id="WP_018064559.1">
    <property type="nucleotide sequence ID" value="NZ_AQWH01000008.1"/>
</dbReference>
<evidence type="ECO:0000259" key="4">
    <source>
        <dbReference type="Pfam" id="PF00135"/>
    </source>
</evidence>
<dbReference type="EMBL" id="CP020330">
    <property type="protein sequence ID" value="AQZ49828.1"/>
    <property type="molecule type" value="Genomic_DNA"/>
</dbReference>
<dbReference type="OrthoDB" id="9775851at2"/>
<keyword evidence="6" id="KW-1185">Reference proteome</keyword>
<dbReference type="STRING" id="1122214.Mame_00445"/>
<dbReference type="Proteomes" id="UP000191135">
    <property type="component" value="Chromosome"/>
</dbReference>
<dbReference type="InterPro" id="IPR019826">
    <property type="entry name" value="Carboxylesterase_B_AS"/>
</dbReference>
<reference evidence="5 6" key="1">
    <citation type="submission" date="2017-03" db="EMBL/GenBank/DDBJ databases">
        <title>Foreign affairs: Plasmid Transfer between Roseobacters and Rhizobia.</title>
        <authorList>
            <person name="Bartling P."/>
            <person name="Bunk B."/>
            <person name="Overmann J."/>
            <person name="Brinkmann H."/>
            <person name="Petersen J."/>
        </authorList>
    </citation>
    <scope>NUCLEOTIDE SEQUENCE [LARGE SCALE GENOMIC DNA]</scope>
    <source>
        <strain evidence="5 6">MACL11</strain>
    </source>
</reference>
<dbReference type="InterPro" id="IPR029058">
    <property type="entry name" value="AB_hydrolase_fold"/>
</dbReference>
<dbReference type="GO" id="GO:0016787">
    <property type="term" value="F:hydrolase activity"/>
    <property type="evidence" value="ECO:0007669"/>
    <property type="project" value="UniProtKB-KW"/>
</dbReference>